<dbReference type="UniPathway" id="UPA00219"/>
<dbReference type="CDD" id="cd13123">
    <property type="entry name" value="MATE_MurJ_like"/>
    <property type="match status" value="1"/>
</dbReference>
<comment type="caution">
    <text evidence="10">The sequence shown here is derived from an EMBL/GenBank/DDBJ whole genome shotgun (WGS) entry which is preliminary data.</text>
</comment>
<dbReference type="GO" id="GO:0071555">
    <property type="term" value="P:cell wall organization"/>
    <property type="evidence" value="ECO:0007669"/>
    <property type="project" value="UniProtKB-UniRule"/>
</dbReference>
<evidence type="ECO:0000313" key="11">
    <source>
        <dbReference type="Proteomes" id="UP000051017"/>
    </source>
</evidence>
<feature type="transmembrane region" description="Helical" evidence="8">
    <location>
        <begin position="52"/>
        <end position="73"/>
    </location>
</feature>
<feature type="transmembrane region" description="Helical" evidence="8">
    <location>
        <begin position="397"/>
        <end position="416"/>
    </location>
</feature>
<dbReference type="AlphaFoldDB" id="A0A0R2QHB0"/>
<keyword evidence="6 8" id="KW-1133">Transmembrane helix</keyword>
<dbReference type="PRINTS" id="PR01806">
    <property type="entry name" value="VIRFACTRMVIN"/>
</dbReference>
<evidence type="ECO:0000256" key="9">
    <source>
        <dbReference type="PIRNR" id="PIRNR002869"/>
    </source>
</evidence>
<dbReference type="HAMAP" id="MF_02078">
    <property type="entry name" value="MurJ_MviN"/>
    <property type="match status" value="1"/>
</dbReference>
<dbReference type="PANTHER" id="PTHR47019:SF1">
    <property type="entry name" value="LIPID II FLIPPASE MURJ"/>
    <property type="match status" value="1"/>
</dbReference>
<evidence type="ECO:0000256" key="6">
    <source>
        <dbReference type="ARBA" id="ARBA00022989"/>
    </source>
</evidence>
<dbReference type="GO" id="GO:0008360">
    <property type="term" value="P:regulation of cell shape"/>
    <property type="evidence" value="ECO:0007669"/>
    <property type="project" value="UniProtKB-UniRule"/>
</dbReference>
<feature type="transmembrane region" description="Helical" evidence="8">
    <location>
        <begin position="422"/>
        <end position="443"/>
    </location>
</feature>
<dbReference type="EMBL" id="LIBJ01000005">
    <property type="protein sequence ID" value="KRO49509.1"/>
    <property type="molecule type" value="Genomic_DNA"/>
</dbReference>
<feature type="transmembrane region" description="Helical" evidence="8">
    <location>
        <begin position="135"/>
        <end position="156"/>
    </location>
</feature>
<organism evidence="10 11">
    <name type="scientific">Acidimicrobiia bacterium BACL6 MAG-120924-bin43</name>
    <dbReference type="NCBI Taxonomy" id="1655583"/>
    <lineage>
        <taxon>Bacteria</taxon>
        <taxon>Bacillati</taxon>
        <taxon>Actinomycetota</taxon>
        <taxon>Acidimicrobiia</taxon>
        <taxon>acIV cluster</taxon>
    </lineage>
</organism>
<proteinExistence type="inferred from homology"/>
<dbReference type="GO" id="GO:0034204">
    <property type="term" value="P:lipid translocation"/>
    <property type="evidence" value="ECO:0007669"/>
    <property type="project" value="TreeGrafter"/>
</dbReference>
<feature type="transmembrane region" description="Helical" evidence="8">
    <location>
        <begin position="94"/>
        <end position="115"/>
    </location>
</feature>
<feature type="transmembrane region" description="Helical" evidence="8">
    <location>
        <begin position="163"/>
        <end position="184"/>
    </location>
</feature>
<keyword evidence="4 8" id="KW-0133">Cell shape</keyword>
<dbReference type="Proteomes" id="UP000051017">
    <property type="component" value="Unassembled WGS sequence"/>
</dbReference>
<feature type="transmembrane region" description="Helical" evidence="8">
    <location>
        <begin position="455"/>
        <end position="475"/>
    </location>
</feature>
<keyword evidence="8 9" id="KW-0813">Transport</keyword>
<comment type="function">
    <text evidence="8 9">Involved in peptidoglycan biosynthesis. Transports lipid-linked peptidoglycan precursors from the inner to the outer leaflet of the cytoplasmic membrane.</text>
</comment>
<protein>
    <recommendedName>
        <fullName evidence="8">Probable lipid II flippase MurJ</fullName>
    </recommendedName>
</protein>
<dbReference type="PIRSF" id="PIRSF002869">
    <property type="entry name" value="MviN"/>
    <property type="match status" value="1"/>
</dbReference>
<evidence type="ECO:0000256" key="4">
    <source>
        <dbReference type="ARBA" id="ARBA00022960"/>
    </source>
</evidence>
<dbReference type="InterPro" id="IPR004268">
    <property type="entry name" value="MurJ"/>
</dbReference>
<evidence type="ECO:0000256" key="2">
    <source>
        <dbReference type="ARBA" id="ARBA00022475"/>
    </source>
</evidence>
<comment type="pathway">
    <text evidence="8">Cell wall biogenesis; peptidoglycan biosynthesis.</text>
</comment>
<dbReference type="InterPro" id="IPR051050">
    <property type="entry name" value="Lipid_II_flippase_MurJ/MviN"/>
</dbReference>
<keyword evidence="7 8" id="KW-0472">Membrane</keyword>
<comment type="similarity">
    <text evidence="8 9">Belongs to the MurJ/MviN family.</text>
</comment>
<evidence type="ECO:0000256" key="7">
    <source>
        <dbReference type="ARBA" id="ARBA00023136"/>
    </source>
</evidence>
<feature type="transmembrane region" description="Helical" evidence="8">
    <location>
        <begin position="487"/>
        <end position="514"/>
    </location>
</feature>
<feature type="transmembrane region" description="Helical" evidence="8">
    <location>
        <begin position="284"/>
        <end position="303"/>
    </location>
</feature>
<keyword evidence="8 9" id="KW-0961">Cell wall biogenesis/degradation</keyword>
<sequence>MPGLGRSNLVVATGTAISRITGLARIIVFGMIIGQTALADAFDAANNAPNSIYELLIGGLLAASLVPLFTSLLNDTAQTHESQHGTDAIISISLILLAVITIVSIVASPAIFHLFSIHPAPGVDTEVFRSAGTALTRIFVVQIFFYGVSALCSALLNARRRFFAAAWSPAAANVIAILFLLSITSNSQPNITDVLGGSTLMWQLGLSTTVGIAVMALIQVIAVHRSGITFQFRPQFSHPAVRKLIQLSFWTFGYVVANQVALVVIKNLASPGSGLVDAYSKAFILFQLPHGILAVSIATTFLPDLARLAATNDHAAFADRMSRGITLTALFTIPASFGLFVLSKPIISLVLQHGNFSSQATVNTARALSGLALGLTGFSVYLFVLRGFYAKQNTRTPFLINLIENLINIVLAIVLVDRFDVLGLGIAFSIAYVISAVVATVVLASKNQSIDLRSLAIDLIRITVAGVVMAIAVRVGTNAVSSAVEPVVGLAALTRVLVGITIGGATYIAALAILGEPHLRDYWSTRTTKSSR</sequence>
<feature type="transmembrane region" description="Helical" evidence="8">
    <location>
        <begin position="244"/>
        <end position="264"/>
    </location>
</feature>
<evidence type="ECO:0000256" key="5">
    <source>
        <dbReference type="ARBA" id="ARBA00022984"/>
    </source>
</evidence>
<dbReference type="PANTHER" id="PTHR47019">
    <property type="entry name" value="LIPID II FLIPPASE MURJ"/>
    <property type="match status" value="1"/>
</dbReference>
<gene>
    <name evidence="8" type="primary">murJ</name>
    <name evidence="10" type="ORF">ABR75_02275</name>
</gene>
<dbReference type="GO" id="GO:0005886">
    <property type="term" value="C:plasma membrane"/>
    <property type="evidence" value="ECO:0007669"/>
    <property type="project" value="UniProtKB-SubCell"/>
</dbReference>
<evidence type="ECO:0000256" key="8">
    <source>
        <dbReference type="HAMAP-Rule" id="MF_02078"/>
    </source>
</evidence>
<dbReference type="Pfam" id="PF03023">
    <property type="entry name" value="MurJ"/>
    <property type="match status" value="1"/>
</dbReference>
<evidence type="ECO:0000256" key="1">
    <source>
        <dbReference type="ARBA" id="ARBA00004651"/>
    </source>
</evidence>
<feature type="transmembrane region" description="Helical" evidence="8">
    <location>
        <begin position="204"/>
        <end position="223"/>
    </location>
</feature>
<accession>A0A0R2QHB0</accession>
<dbReference type="NCBIfam" id="TIGR01695">
    <property type="entry name" value="murJ_mviN"/>
    <property type="match status" value="1"/>
</dbReference>
<keyword evidence="5 8" id="KW-0573">Peptidoglycan synthesis</keyword>
<reference evidence="10 11" key="1">
    <citation type="submission" date="2015-10" db="EMBL/GenBank/DDBJ databases">
        <title>Metagenome-Assembled Genomes uncover a global brackish microbiome.</title>
        <authorList>
            <person name="Hugerth L.W."/>
            <person name="Larsson J."/>
            <person name="Alneberg J."/>
            <person name="Lindh M.V."/>
            <person name="Legrand C."/>
            <person name="Pinhassi J."/>
            <person name="Andersson A.F."/>
        </authorList>
    </citation>
    <scope>NUCLEOTIDE SEQUENCE [LARGE SCALE GENOMIC DNA]</scope>
    <source>
        <strain evidence="10">BACL6 MAG-120924-bin43</strain>
    </source>
</reference>
<feature type="transmembrane region" description="Helical" evidence="8">
    <location>
        <begin position="367"/>
        <end position="385"/>
    </location>
</feature>
<keyword evidence="2 8" id="KW-1003">Cell membrane</keyword>
<dbReference type="GO" id="GO:0015648">
    <property type="term" value="F:lipid-linked peptidoglycan transporter activity"/>
    <property type="evidence" value="ECO:0007669"/>
    <property type="project" value="UniProtKB-UniRule"/>
</dbReference>
<evidence type="ECO:0000256" key="3">
    <source>
        <dbReference type="ARBA" id="ARBA00022692"/>
    </source>
</evidence>
<feature type="transmembrane region" description="Helical" evidence="8">
    <location>
        <begin position="9"/>
        <end position="32"/>
    </location>
</feature>
<feature type="transmembrane region" description="Helical" evidence="8">
    <location>
        <begin position="324"/>
        <end position="347"/>
    </location>
</feature>
<dbReference type="GO" id="GO:0009252">
    <property type="term" value="P:peptidoglycan biosynthetic process"/>
    <property type="evidence" value="ECO:0007669"/>
    <property type="project" value="UniProtKB-UniRule"/>
</dbReference>
<comment type="subcellular location">
    <subcellularLocation>
        <location evidence="1 8">Cell membrane</location>
        <topology evidence="1 8">Multi-pass membrane protein</topology>
    </subcellularLocation>
</comment>
<name>A0A0R2QHB0_9ACTN</name>
<evidence type="ECO:0000313" key="10">
    <source>
        <dbReference type="EMBL" id="KRO49509.1"/>
    </source>
</evidence>
<keyword evidence="3 8" id="KW-0812">Transmembrane</keyword>